<feature type="transmembrane region" description="Helical" evidence="4">
    <location>
        <begin position="31"/>
        <end position="49"/>
    </location>
</feature>
<evidence type="ECO:0000256" key="4">
    <source>
        <dbReference type="SAM" id="Phobius"/>
    </source>
</evidence>
<gene>
    <name evidence="6" type="ORF">ACH4OY_19425</name>
</gene>
<dbReference type="CDD" id="cd06530">
    <property type="entry name" value="S26_SPase_I"/>
    <property type="match status" value="1"/>
</dbReference>
<name>A0ABW7SQN5_9ACTN</name>
<dbReference type="PRINTS" id="PR00727">
    <property type="entry name" value="LEADERPTASE"/>
</dbReference>
<feature type="region of interest" description="Disordered" evidence="3">
    <location>
        <begin position="151"/>
        <end position="171"/>
    </location>
</feature>
<accession>A0ABW7SQN5</accession>
<dbReference type="InterPro" id="IPR036286">
    <property type="entry name" value="LexA/Signal_pep-like_sf"/>
</dbReference>
<organism evidence="6 7">
    <name type="scientific">Micromonospora rubida</name>
    <dbReference type="NCBI Taxonomy" id="2697657"/>
    <lineage>
        <taxon>Bacteria</taxon>
        <taxon>Bacillati</taxon>
        <taxon>Actinomycetota</taxon>
        <taxon>Actinomycetes</taxon>
        <taxon>Micromonosporales</taxon>
        <taxon>Micromonosporaceae</taxon>
        <taxon>Micromonospora</taxon>
    </lineage>
</organism>
<reference evidence="6 7" key="1">
    <citation type="submission" date="2024-10" db="EMBL/GenBank/DDBJ databases">
        <title>The Natural Products Discovery Center: Release of the First 8490 Sequenced Strains for Exploring Actinobacteria Biosynthetic Diversity.</title>
        <authorList>
            <person name="Kalkreuter E."/>
            <person name="Kautsar S.A."/>
            <person name="Yang D."/>
            <person name="Bader C.D."/>
            <person name="Teijaro C.N."/>
            <person name="Fluegel L."/>
            <person name="Davis C.M."/>
            <person name="Simpson J.R."/>
            <person name="Lauterbach L."/>
            <person name="Steele A.D."/>
            <person name="Gui C."/>
            <person name="Meng S."/>
            <person name="Li G."/>
            <person name="Viehrig K."/>
            <person name="Ye F."/>
            <person name="Su P."/>
            <person name="Kiefer A.F."/>
            <person name="Nichols A."/>
            <person name="Cepeda A.J."/>
            <person name="Yan W."/>
            <person name="Fan B."/>
            <person name="Jiang Y."/>
            <person name="Adhikari A."/>
            <person name="Zheng C.-J."/>
            <person name="Schuster L."/>
            <person name="Cowan T.M."/>
            <person name="Smanski M.J."/>
            <person name="Chevrette M.G."/>
            <person name="De Carvalho L.P.S."/>
            <person name="Shen B."/>
        </authorList>
    </citation>
    <scope>NUCLEOTIDE SEQUENCE [LARGE SCALE GENOMIC DNA]</scope>
    <source>
        <strain evidence="6 7">NPDC021253</strain>
    </source>
</reference>
<comment type="similarity">
    <text evidence="2">Belongs to the peptidase S26 family.</text>
</comment>
<keyword evidence="4" id="KW-0472">Membrane</keyword>
<feature type="transmembrane region" description="Helical" evidence="4">
    <location>
        <begin position="55"/>
        <end position="73"/>
    </location>
</feature>
<evidence type="ECO:0000256" key="3">
    <source>
        <dbReference type="SAM" id="MobiDB-lite"/>
    </source>
</evidence>
<dbReference type="Proteomes" id="UP001611075">
    <property type="component" value="Unassembled WGS sequence"/>
</dbReference>
<evidence type="ECO:0000256" key="2">
    <source>
        <dbReference type="ARBA" id="ARBA00009370"/>
    </source>
</evidence>
<evidence type="ECO:0000313" key="7">
    <source>
        <dbReference type="Proteomes" id="UP001611075"/>
    </source>
</evidence>
<evidence type="ECO:0000313" key="6">
    <source>
        <dbReference type="EMBL" id="MFI0794836.1"/>
    </source>
</evidence>
<comment type="caution">
    <text evidence="6">The sequence shown here is derived from an EMBL/GenBank/DDBJ whole genome shotgun (WGS) entry which is preliminary data.</text>
</comment>
<keyword evidence="4" id="KW-0812">Transmembrane</keyword>
<protein>
    <submittedName>
        <fullName evidence="6">S26 family signal peptidase</fullName>
    </submittedName>
</protein>
<proteinExistence type="inferred from homology"/>
<dbReference type="InterPro" id="IPR019533">
    <property type="entry name" value="Peptidase_S26"/>
</dbReference>
<dbReference type="InterPro" id="IPR000223">
    <property type="entry name" value="Pept_S26A_signal_pept_1"/>
</dbReference>
<dbReference type="PANTHER" id="PTHR43390">
    <property type="entry name" value="SIGNAL PEPTIDASE I"/>
    <property type="match status" value="1"/>
</dbReference>
<feature type="domain" description="Peptidase S26" evidence="5">
    <location>
        <begin position="71"/>
        <end position="150"/>
    </location>
</feature>
<dbReference type="EMBL" id="JBIRPU010000013">
    <property type="protein sequence ID" value="MFI0794836.1"/>
    <property type="molecule type" value="Genomic_DNA"/>
</dbReference>
<evidence type="ECO:0000259" key="5">
    <source>
        <dbReference type="Pfam" id="PF10502"/>
    </source>
</evidence>
<dbReference type="RefSeq" id="WP_396681497.1">
    <property type="nucleotide sequence ID" value="NZ_JBIRPU010000013.1"/>
</dbReference>
<dbReference type="Pfam" id="PF10502">
    <property type="entry name" value="Peptidase_S26"/>
    <property type="match status" value="2"/>
</dbReference>
<keyword evidence="7" id="KW-1185">Reference proteome</keyword>
<comment type="subcellular location">
    <subcellularLocation>
        <location evidence="1">Cell membrane</location>
        <topology evidence="1">Single-pass type II membrane protein</topology>
    </subcellularLocation>
</comment>
<dbReference type="Gene3D" id="2.10.109.10">
    <property type="entry name" value="Umud Fragment, subunit A"/>
    <property type="match status" value="1"/>
</dbReference>
<sequence length="211" mass="21992">MTGGQTHLLRPGPPTAVDARRARRRIRWRRAAPGLAAGGLGAVVALGALDKPWAALPGGLFAVALVRAGSVALRRHFVAVTVRGTSMLPAYDDGDRVLVRRAGTPTVGQVVVVERPTHGWRLPPLPRGASAAAIANRIWMIKRVTAVAGDPMPGGLPAPPDGPGGRSVPRDRLVLLGDNRAASVDSRQLGLFPTERVLGAVLSGGRNPPRG</sequence>
<feature type="domain" description="Peptidase S26" evidence="5">
    <location>
        <begin position="165"/>
        <end position="201"/>
    </location>
</feature>
<keyword evidence="4" id="KW-1133">Transmembrane helix</keyword>
<dbReference type="PANTHER" id="PTHR43390:SF1">
    <property type="entry name" value="CHLOROPLAST PROCESSING PEPTIDASE"/>
    <property type="match status" value="1"/>
</dbReference>
<dbReference type="SUPFAM" id="SSF51306">
    <property type="entry name" value="LexA/Signal peptidase"/>
    <property type="match status" value="1"/>
</dbReference>
<evidence type="ECO:0000256" key="1">
    <source>
        <dbReference type="ARBA" id="ARBA00004401"/>
    </source>
</evidence>